<evidence type="ECO:0000259" key="4">
    <source>
        <dbReference type="SMART" id="SM00822"/>
    </source>
</evidence>
<comment type="caution">
    <text evidence="5">The sequence shown here is derived from an EMBL/GenBank/DDBJ whole genome shotgun (WGS) entry which is preliminary data.</text>
</comment>
<dbReference type="GO" id="GO:0008206">
    <property type="term" value="P:bile acid metabolic process"/>
    <property type="evidence" value="ECO:0007669"/>
    <property type="project" value="UniProtKB-ARBA"/>
</dbReference>
<gene>
    <name evidence="5" type="ORF">DP119_04050</name>
</gene>
<dbReference type="RefSeq" id="WP_112231083.1">
    <property type="nucleotide sequence ID" value="NZ_QLZQ01000001.1"/>
</dbReference>
<dbReference type="InterPro" id="IPR036291">
    <property type="entry name" value="NAD(P)-bd_dom_sf"/>
</dbReference>
<dbReference type="CDD" id="cd05233">
    <property type="entry name" value="SDR_c"/>
    <property type="match status" value="1"/>
</dbReference>
<dbReference type="InterPro" id="IPR057326">
    <property type="entry name" value="KR_dom"/>
</dbReference>
<organism evidence="5 6">
    <name type="scientific">Planococcus maitriensis</name>
    <dbReference type="NCBI Taxonomy" id="221799"/>
    <lineage>
        <taxon>Bacteria</taxon>
        <taxon>Bacillati</taxon>
        <taxon>Bacillota</taxon>
        <taxon>Bacilli</taxon>
        <taxon>Bacillales</taxon>
        <taxon>Caryophanaceae</taxon>
        <taxon>Planococcus</taxon>
    </lineage>
</organism>
<dbReference type="PANTHER" id="PTHR24321">
    <property type="entry name" value="DEHYDROGENASES, SHORT CHAIN"/>
    <property type="match status" value="1"/>
</dbReference>
<dbReference type="PRINTS" id="PR00081">
    <property type="entry name" value="GDHRDH"/>
</dbReference>
<dbReference type="PANTHER" id="PTHR24321:SF8">
    <property type="entry name" value="ESTRADIOL 17-BETA-DEHYDROGENASE 8-RELATED"/>
    <property type="match status" value="1"/>
</dbReference>
<comment type="similarity">
    <text evidence="1">Belongs to the short-chain dehydrogenases/reductases (SDR) family.</text>
</comment>
<evidence type="ECO:0000256" key="3">
    <source>
        <dbReference type="ARBA" id="ARBA00023027"/>
    </source>
</evidence>
<dbReference type="GO" id="GO:0016491">
    <property type="term" value="F:oxidoreductase activity"/>
    <property type="evidence" value="ECO:0007669"/>
    <property type="project" value="UniProtKB-KW"/>
</dbReference>
<dbReference type="PROSITE" id="PS00061">
    <property type="entry name" value="ADH_SHORT"/>
    <property type="match status" value="1"/>
</dbReference>
<dbReference type="OrthoDB" id="9803333at2"/>
<name>A0A365KAL3_9BACL</name>
<keyword evidence="6" id="KW-1185">Reference proteome</keyword>
<dbReference type="Proteomes" id="UP000251869">
    <property type="component" value="Unassembled WGS sequence"/>
</dbReference>
<feature type="domain" description="Ketoreductase" evidence="4">
    <location>
        <begin position="5"/>
        <end position="176"/>
    </location>
</feature>
<dbReference type="Gene3D" id="3.40.50.720">
    <property type="entry name" value="NAD(P)-binding Rossmann-like Domain"/>
    <property type="match status" value="1"/>
</dbReference>
<keyword evidence="2" id="KW-0560">Oxidoreductase</keyword>
<dbReference type="PRINTS" id="PR00080">
    <property type="entry name" value="SDRFAMILY"/>
</dbReference>
<keyword evidence="3" id="KW-0520">NAD</keyword>
<dbReference type="FunFam" id="3.40.50.720:FF:000084">
    <property type="entry name" value="Short-chain dehydrogenase reductase"/>
    <property type="match status" value="1"/>
</dbReference>
<evidence type="ECO:0000256" key="1">
    <source>
        <dbReference type="ARBA" id="ARBA00006484"/>
    </source>
</evidence>
<dbReference type="InterPro" id="IPR020904">
    <property type="entry name" value="Sc_DH/Rdtase_CS"/>
</dbReference>
<protein>
    <submittedName>
        <fullName evidence="5">Oxidoreductase</fullName>
    </submittedName>
</protein>
<proteinExistence type="inferred from homology"/>
<accession>A0A365KAL3</accession>
<evidence type="ECO:0000313" key="5">
    <source>
        <dbReference type="EMBL" id="RAZ69843.1"/>
    </source>
</evidence>
<dbReference type="SMART" id="SM00822">
    <property type="entry name" value="PKS_KR"/>
    <property type="match status" value="1"/>
</dbReference>
<dbReference type="SUPFAM" id="SSF51735">
    <property type="entry name" value="NAD(P)-binding Rossmann-fold domains"/>
    <property type="match status" value="1"/>
</dbReference>
<sequence>MFTNKTVVVTGAAQGIGKTVAHYFQKEGATVIGLDIAEVEIDGVEYRRCDVGSFPEVERVFSDIHKAHGSIHVLINNAGISEFTPLWELKEEDWDRVLDTNLKSVFICSREAARYMDEDIRSIVNMSSTRAFMSEQGTESYSASKGGIFALSHSLAASLHPRGIRVNSIAPGWIHTGDAAELRKVDHEQHWSGRVGTTDDIARACLFLSNPENSFITGECLTIDGGMTRKMIYEH</sequence>
<evidence type="ECO:0000313" key="6">
    <source>
        <dbReference type="Proteomes" id="UP000251869"/>
    </source>
</evidence>
<dbReference type="InterPro" id="IPR002347">
    <property type="entry name" value="SDR_fam"/>
</dbReference>
<reference evidence="5 6" key="1">
    <citation type="submission" date="2018-06" db="EMBL/GenBank/DDBJ databases">
        <title>The draft genome sequences of strains SCU63 and S1.</title>
        <authorList>
            <person name="Gan L."/>
        </authorList>
    </citation>
    <scope>NUCLEOTIDE SEQUENCE [LARGE SCALE GENOMIC DNA]</scope>
    <source>
        <strain evidence="5 6">S1</strain>
    </source>
</reference>
<dbReference type="Pfam" id="PF13561">
    <property type="entry name" value="adh_short_C2"/>
    <property type="match status" value="1"/>
</dbReference>
<dbReference type="EMBL" id="QLZQ01000001">
    <property type="protein sequence ID" value="RAZ69843.1"/>
    <property type="molecule type" value="Genomic_DNA"/>
</dbReference>
<evidence type="ECO:0000256" key="2">
    <source>
        <dbReference type="ARBA" id="ARBA00023002"/>
    </source>
</evidence>
<dbReference type="AlphaFoldDB" id="A0A365KAL3"/>